<sequence length="248" mass="28662">MKKLAIIGYGWLGKRLADYFSDHYKIYTINRSSNNKGDSLHFNIDFDSDEIIENNPDINLADAIIICLPFSQRTALEILNRRFNRVSQYIGDYSGSIFLTSSTGIYPQDPNNIDETTYTDSELSSNMVFIENLIKKSFPQVNILRLGGLMGDNRQLKNYKITDPEQVVNHIHYHDICRVIETMINKNISSEIFNIVAPQHPTKEEVISMQNNRVCKTVSEIKQQRIISSEKSEKVLNFTYERPDPRLF</sequence>
<evidence type="ECO:0000313" key="2">
    <source>
        <dbReference type="Proteomes" id="UP000190813"/>
    </source>
</evidence>
<comment type="caution">
    <text evidence="1">The sequence shown here is derived from an EMBL/GenBank/DDBJ whole genome shotgun (WGS) entry which is preliminary data.</text>
</comment>
<dbReference type="AlphaFoldDB" id="A0A1T3MP37"/>
<keyword evidence="2" id="KW-1185">Reference proteome</keyword>
<dbReference type="SUPFAM" id="SSF51735">
    <property type="entry name" value="NAD(P)-binding Rossmann-fold domains"/>
    <property type="match status" value="1"/>
</dbReference>
<accession>A0A1T3MP37</accession>
<gene>
    <name evidence="1" type="ORF">BAZ10_02500</name>
</gene>
<dbReference type="Proteomes" id="UP000190813">
    <property type="component" value="Unassembled WGS sequence"/>
</dbReference>
<dbReference type="Gene3D" id="3.40.50.720">
    <property type="entry name" value="NAD(P)-binding Rossmann-like Domain"/>
    <property type="match status" value="1"/>
</dbReference>
<dbReference type="EMBL" id="MAHX01000013">
    <property type="protein sequence ID" value="OPC66314.1"/>
    <property type="molecule type" value="Genomic_DNA"/>
</dbReference>
<evidence type="ECO:0000313" key="1">
    <source>
        <dbReference type="EMBL" id="OPC66314.1"/>
    </source>
</evidence>
<proteinExistence type="predicted"/>
<dbReference type="InterPro" id="IPR036291">
    <property type="entry name" value="NAD(P)-bd_dom_sf"/>
</dbReference>
<protein>
    <recommendedName>
        <fullName evidence="3">Epimerase</fullName>
    </recommendedName>
</protein>
<organism evidence="1 2">
    <name type="scientific">Elizabethkingia occulta</name>
    <dbReference type="NCBI Taxonomy" id="1867263"/>
    <lineage>
        <taxon>Bacteria</taxon>
        <taxon>Pseudomonadati</taxon>
        <taxon>Bacteroidota</taxon>
        <taxon>Flavobacteriia</taxon>
        <taxon>Flavobacteriales</taxon>
        <taxon>Weeksellaceae</taxon>
        <taxon>Elizabethkingia</taxon>
    </lineage>
</organism>
<dbReference type="PANTHER" id="PTHR40129:SF2">
    <property type="entry name" value="KETOPANTOATE REDUCTASE N-TERMINAL DOMAIN-CONTAINING PROTEIN"/>
    <property type="match status" value="1"/>
</dbReference>
<evidence type="ECO:0008006" key="3">
    <source>
        <dbReference type="Google" id="ProtNLM"/>
    </source>
</evidence>
<reference evidence="1 2" key="1">
    <citation type="submission" date="2016-06" db="EMBL/GenBank/DDBJ databases">
        <title>Revisiting the taxonomy of the Elizabethkingia Genus based on Whole-Genome Sequencing, Optical Mapping, and MALDI-TOF.</title>
        <authorList>
            <person name="Nicholson A.C."/>
        </authorList>
    </citation>
    <scope>NUCLEOTIDE SEQUENCE [LARGE SCALE GENOMIC DNA]</scope>
    <source>
        <strain evidence="1 2">G4070</strain>
    </source>
</reference>
<name>A0A1T3MP37_9FLAO</name>
<dbReference type="PANTHER" id="PTHR40129">
    <property type="entry name" value="KETOPANTOATE REDUCTASE N-TERMINAL DOMAIN-CONTAINING PROTEIN"/>
    <property type="match status" value="1"/>
</dbReference>